<reference evidence="3 4" key="1">
    <citation type="submission" date="2018-03" db="EMBL/GenBank/DDBJ databases">
        <title>Chitinolytic properties of Streptosporangium nondiastaticum TBG75A20.</title>
        <authorList>
            <person name="Gayathri V."/>
            <person name="Shiburaj S."/>
        </authorList>
    </citation>
    <scope>NUCLEOTIDE SEQUENCE [LARGE SCALE GENOMIC DNA]</scope>
    <source>
        <strain evidence="3 4">TBG75A20</strain>
    </source>
</reference>
<dbReference type="Pfam" id="PF09250">
    <property type="entry name" value="Prim-Pol"/>
    <property type="match status" value="1"/>
</dbReference>
<dbReference type="SMART" id="SM00942">
    <property type="entry name" value="PriCT_1"/>
    <property type="match status" value="1"/>
</dbReference>
<dbReference type="InterPro" id="IPR015330">
    <property type="entry name" value="DNA_primase/pol_bifunc_N"/>
</dbReference>
<dbReference type="InterPro" id="IPR014820">
    <property type="entry name" value="PriCT_1"/>
</dbReference>
<feature type="domain" description="DNA primase/polymerase bifunctional N-terminal" evidence="2">
    <location>
        <begin position="17"/>
        <end position="200"/>
    </location>
</feature>
<evidence type="ECO:0000313" key="4">
    <source>
        <dbReference type="Proteomes" id="UP000242427"/>
    </source>
</evidence>
<name>A0A9X7PHN6_9ACTN</name>
<evidence type="ECO:0000259" key="1">
    <source>
        <dbReference type="SMART" id="SM00942"/>
    </source>
</evidence>
<comment type="caution">
    <text evidence="3">The sequence shown here is derived from an EMBL/GenBank/DDBJ whole genome shotgun (WGS) entry which is preliminary data.</text>
</comment>
<protein>
    <submittedName>
        <fullName evidence="3">DNA primase</fullName>
    </submittedName>
</protein>
<dbReference type="CDD" id="cd04859">
    <property type="entry name" value="Prim_Pol"/>
    <property type="match status" value="1"/>
</dbReference>
<dbReference type="Proteomes" id="UP000242427">
    <property type="component" value="Unassembled WGS sequence"/>
</dbReference>
<dbReference type="OrthoDB" id="3218228at2"/>
<evidence type="ECO:0000313" key="3">
    <source>
        <dbReference type="EMBL" id="PSJ28226.1"/>
    </source>
</evidence>
<keyword evidence="4" id="KW-1185">Reference proteome</keyword>
<feature type="domain" description="Primase C-terminal 1" evidence="1">
    <location>
        <begin position="229"/>
        <end position="291"/>
    </location>
</feature>
<evidence type="ECO:0000259" key="2">
    <source>
        <dbReference type="SMART" id="SM00943"/>
    </source>
</evidence>
<accession>A0A9X7PHN6</accession>
<proteinExistence type="predicted"/>
<dbReference type="AlphaFoldDB" id="A0A9X7PHN6"/>
<organism evidence="3 4">
    <name type="scientific">Streptosporangium nondiastaticum</name>
    <dbReference type="NCBI Taxonomy" id="35764"/>
    <lineage>
        <taxon>Bacteria</taxon>
        <taxon>Bacillati</taxon>
        <taxon>Actinomycetota</taxon>
        <taxon>Actinomycetes</taxon>
        <taxon>Streptosporangiales</taxon>
        <taxon>Streptosporangiaceae</taxon>
        <taxon>Streptosporangium</taxon>
    </lineage>
</organism>
<dbReference type="EMBL" id="PXWG01000027">
    <property type="protein sequence ID" value="PSJ28226.1"/>
    <property type="molecule type" value="Genomic_DNA"/>
</dbReference>
<dbReference type="SMART" id="SM00943">
    <property type="entry name" value="Prim-Pol"/>
    <property type="match status" value="1"/>
</dbReference>
<gene>
    <name evidence="3" type="ORF">B7P34_13405</name>
</gene>
<dbReference type="RefSeq" id="WP_106676170.1">
    <property type="nucleotide sequence ID" value="NZ_PXWG01000027.1"/>
</dbReference>
<dbReference type="SUPFAM" id="SSF56747">
    <property type="entry name" value="Prim-pol domain"/>
    <property type="match status" value="1"/>
</dbReference>
<sequence>MHPTGPDHPPAASAKLAVAAAARGLAVIPLSRTKIPAVRSPHRDEPRTTRRCRGECGRIGHGVHDATTDPEAIRVLFDAAPWATGYGIACGRPPHHLIGLDLDVKNGDDGPAALQQLANAHGFEVPPTPTVLTPSGGRHLWLSAPDGAVIPNSVGRLAPGIDIRGTGGYLVGPGSRTLRGTYVFDPTTAQLPVASVPPPLLQLLRPAGGHHSASPAAVPMSGRRAVALVEFVLDAPPGERNSRLYWAACRARESVDGPQLAAALIEAACHVGLTEAEARATVASAARRGGRSSR</sequence>